<reference evidence="4 5" key="1">
    <citation type="submission" date="2020-08" db="EMBL/GenBank/DDBJ databases">
        <title>Plant Genome Project.</title>
        <authorList>
            <person name="Zhang R.-G."/>
        </authorList>
    </citation>
    <scope>NUCLEOTIDE SEQUENCE [LARGE SCALE GENOMIC DNA]</scope>
    <source>
        <tissue evidence="4">Rhizome</tissue>
    </source>
</reference>
<dbReference type="PROSITE" id="PS51375">
    <property type="entry name" value="PPR"/>
    <property type="match status" value="2"/>
</dbReference>
<dbReference type="SUPFAM" id="SSF50630">
    <property type="entry name" value="Acid proteases"/>
    <property type="match status" value="1"/>
</dbReference>
<accession>A0A8J5G9Z0</accession>
<name>A0A8J5G9Z0_ZINOF</name>
<protein>
    <recommendedName>
        <fullName evidence="6">Pentatricopeptide repeat-containing protein</fullName>
    </recommendedName>
</protein>
<keyword evidence="1" id="KW-0677">Repeat</keyword>
<organism evidence="4 5">
    <name type="scientific">Zingiber officinale</name>
    <name type="common">Ginger</name>
    <name type="synonym">Amomum zingiber</name>
    <dbReference type="NCBI Taxonomy" id="94328"/>
    <lineage>
        <taxon>Eukaryota</taxon>
        <taxon>Viridiplantae</taxon>
        <taxon>Streptophyta</taxon>
        <taxon>Embryophyta</taxon>
        <taxon>Tracheophyta</taxon>
        <taxon>Spermatophyta</taxon>
        <taxon>Magnoliopsida</taxon>
        <taxon>Liliopsida</taxon>
        <taxon>Zingiberales</taxon>
        <taxon>Zingiberaceae</taxon>
        <taxon>Zingiber</taxon>
    </lineage>
</organism>
<feature type="compositionally biased region" description="Basic and acidic residues" evidence="3">
    <location>
        <begin position="8"/>
        <end position="26"/>
    </location>
</feature>
<sequence>MLRHGRRDHLGEEDVEAVSRGKKDSPLDASEPALAHRDDSAARVERRPQRRETRLWSDPNLFSHLLNAYCLLPSPRSLRLGRQLHTIIAIVGAASFHRFTGNHLFHMYLKLGRVPAARAVFDVMACRNVMSFNILIGGLIHNGDINAARKLFDEMPERNLATWNAMIAGLAHFELDEEGLECFLRSRREGLRSGRQIHAFVVINGFEQDMCVGSSLAHMYMRSGHLEEGERVLRGLPFLNVVSCHTVIEGRAQNGDPEGAFHHFILMKNVGLLPDHVTFLMDSPGADWSPESELELQEMLLGLASSDEFKKNTRIMKEMINDVISKVNKPLSKGEVLWRLMMQLDLDVGRDSTISECTELAKPFPANSATCAEFPAAKQCESASISACTSIFYNGKTISDPNPNFPAGAQQNISRPFAQHFNQPEVSDSDQTDGVDFGLEFTPPAASNSSPNSAQNLENSGQNLDRNLNQQGVEHSIPLPFPQRSVQPRKELEEEKAKEYQELVKLFSKVEVNVPLLTMIKQIPKYAKFLKDLCVHKKKLKGNELISMGKNVSALLQSVPQKCEDPGVFTVPCVIGDCIFEDAMLDLGASINVMPKSVFQSLRIGPLQPTGVVIQLANRSQAHPAGVIEDVLVKVRELIFLADFYILDMEGDVLANRAPLILGRPFLKTARTKIDVHAGTLSMEIGDTVVRFSIFEAMKHPREDHSILSMDISEELDGMDFLSDIDSDLEVSDFGQENEIVSLLEEILEVEESGSSSECVGDCLGEALPLGSLREEEDMSTGRVFKVNGQRLKRFHEEVKGLVVEEMEHVDAIYSS</sequence>
<feature type="region of interest" description="Disordered" evidence="3">
    <location>
        <begin position="423"/>
        <end position="465"/>
    </location>
</feature>
<dbReference type="NCBIfam" id="TIGR00756">
    <property type="entry name" value="PPR"/>
    <property type="match status" value="1"/>
</dbReference>
<comment type="caution">
    <text evidence="4">The sequence shown here is derived from an EMBL/GenBank/DDBJ whole genome shotgun (WGS) entry which is preliminary data.</text>
</comment>
<evidence type="ECO:0000256" key="1">
    <source>
        <dbReference type="ARBA" id="ARBA00022737"/>
    </source>
</evidence>
<dbReference type="InterPro" id="IPR021109">
    <property type="entry name" value="Peptidase_aspartic_dom_sf"/>
</dbReference>
<dbReference type="PANTHER" id="PTHR33067:SF9">
    <property type="entry name" value="RNA-DIRECTED DNA POLYMERASE"/>
    <property type="match status" value="1"/>
</dbReference>
<dbReference type="Pfam" id="PF13041">
    <property type="entry name" value="PPR_2"/>
    <property type="match status" value="1"/>
</dbReference>
<dbReference type="InterPro" id="IPR002885">
    <property type="entry name" value="PPR_rpt"/>
</dbReference>
<dbReference type="Proteomes" id="UP000734854">
    <property type="component" value="Unassembled WGS sequence"/>
</dbReference>
<gene>
    <name evidence="4" type="ORF">ZIOFF_035658</name>
</gene>
<dbReference type="InterPro" id="IPR011990">
    <property type="entry name" value="TPR-like_helical_dom_sf"/>
</dbReference>
<feature type="compositionally biased region" description="Basic and acidic residues" evidence="3">
    <location>
        <begin position="34"/>
        <end position="51"/>
    </location>
</feature>
<dbReference type="Gene3D" id="2.40.70.10">
    <property type="entry name" value="Acid Proteases"/>
    <property type="match status" value="1"/>
</dbReference>
<feature type="repeat" description="PPR" evidence="2">
    <location>
        <begin position="240"/>
        <end position="274"/>
    </location>
</feature>
<evidence type="ECO:0000313" key="4">
    <source>
        <dbReference type="EMBL" id="KAG6503346.1"/>
    </source>
</evidence>
<dbReference type="EMBL" id="JACMSC010000010">
    <property type="protein sequence ID" value="KAG6503346.1"/>
    <property type="molecule type" value="Genomic_DNA"/>
</dbReference>
<feature type="region of interest" description="Disordered" evidence="3">
    <location>
        <begin position="1"/>
        <end position="51"/>
    </location>
</feature>
<feature type="repeat" description="PPR" evidence="2">
    <location>
        <begin position="128"/>
        <end position="162"/>
    </location>
</feature>
<dbReference type="AlphaFoldDB" id="A0A8J5G9Z0"/>
<keyword evidence="5" id="KW-1185">Reference proteome</keyword>
<proteinExistence type="predicted"/>
<dbReference type="CDD" id="cd00303">
    <property type="entry name" value="retropepsin_like"/>
    <property type="match status" value="1"/>
</dbReference>
<evidence type="ECO:0000256" key="3">
    <source>
        <dbReference type="SAM" id="MobiDB-lite"/>
    </source>
</evidence>
<dbReference type="Gene3D" id="1.25.40.10">
    <property type="entry name" value="Tetratricopeptide repeat domain"/>
    <property type="match status" value="2"/>
</dbReference>
<dbReference type="PANTHER" id="PTHR33067">
    <property type="entry name" value="RNA-DIRECTED DNA POLYMERASE-RELATED"/>
    <property type="match status" value="1"/>
</dbReference>
<evidence type="ECO:0008006" key="6">
    <source>
        <dbReference type="Google" id="ProtNLM"/>
    </source>
</evidence>
<feature type="compositionally biased region" description="Low complexity" evidence="3">
    <location>
        <begin position="443"/>
        <end position="456"/>
    </location>
</feature>
<evidence type="ECO:0000313" key="5">
    <source>
        <dbReference type="Proteomes" id="UP000734854"/>
    </source>
</evidence>
<evidence type="ECO:0000256" key="2">
    <source>
        <dbReference type="PROSITE-ProRule" id="PRU00708"/>
    </source>
</evidence>